<dbReference type="Gene3D" id="6.10.250.3150">
    <property type="match status" value="1"/>
</dbReference>
<evidence type="ECO:0000259" key="5">
    <source>
        <dbReference type="Pfam" id="PF01551"/>
    </source>
</evidence>
<dbReference type="InterPro" id="IPR050570">
    <property type="entry name" value="Cell_wall_metabolism_enzyme"/>
</dbReference>
<sequence>MKHFRTYLFLLISLTTVSVSAQIDKQKELEEKRQAILEEIKQINSLLFKTKKEEKSVLSQVEDLNQRIAASENLIRVTNQQANLLTRNINDNIEKISTLREELKVMKADYAEMVRKSYKSKNQQSRIMFLLSSRNFLQAYKRVQYMKQYAKFRKKQGEGIKAKTEELQKLNADLIEQKKTKQKLIAENEVAKSQLTEERKNQQALVATLKKDESKFASQIRTKQKQADEIDRQIDALIKAAIEEANRIAREKALAEEKAKGNTTTSTSTKNVRTKPAKAEEFALTAEEKTLAASFTNNKGKLPWPVEKGMVVKSFGTHQHPQFPNVTTNSSGVEIATADNEQVRSIFEGQVMAIQIIKGANKVVFIQHGDYISVYSNLATVSVKKGDKVSTKQAIGTVAKSHTEGRTVLKFYIYQNKTKINPADWIYRM</sequence>
<dbReference type="CDD" id="cd12797">
    <property type="entry name" value="M23_peptidase"/>
    <property type="match status" value="1"/>
</dbReference>
<keyword evidence="7" id="KW-1185">Reference proteome</keyword>
<evidence type="ECO:0000256" key="4">
    <source>
        <dbReference type="SAM" id="SignalP"/>
    </source>
</evidence>
<evidence type="ECO:0000313" key="6">
    <source>
        <dbReference type="EMBL" id="KXO00517.1"/>
    </source>
</evidence>
<gene>
    <name evidence="6" type="ORF">LS48_03685</name>
</gene>
<dbReference type="InterPro" id="IPR016047">
    <property type="entry name" value="M23ase_b-sheet_dom"/>
</dbReference>
<feature type="chain" id="PRO_5007479820" evidence="4">
    <location>
        <begin position="22"/>
        <end position="429"/>
    </location>
</feature>
<dbReference type="Pfam" id="PF01551">
    <property type="entry name" value="Peptidase_M23"/>
    <property type="match status" value="1"/>
</dbReference>
<dbReference type="PANTHER" id="PTHR21666">
    <property type="entry name" value="PEPTIDASE-RELATED"/>
    <property type="match status" value="1"/>
</dbReference>
<organism evidence="6 7">
    <name type="scientific">Aequorivita aquimaris</name>
    <dbReference type="NCBI Taxonomy" id="1548749"/>
    <lineage>
        <taxon>Bacteria</taxon>
        <taxon>Pseudomonadati</taxon>
        <taxon>Bacteroidota</taxon>
        <taxon>Flavobacteriia</taxon>
        <taxon>Flavobacteriales</taxon>
        <taxon>Flavobacteriaceae</taxon>
        <taxon>Aequorivita</taxon>
    </lineage>
</organism>
<feature type="domain" description="M23ase beta-sheet core" evidence="5">
    <location>
        <begin position="330"/>
        <end position="422"/>
    </location>
</feature>
<accession>A0A137RK15</accession>
<keyword evidence="1 4" id="KW-0732">Signal</keyword>
<dbReference type="RefSeq" id="WP_062620085.1">
    <property type="nucleotide sequence ID" value="NZ_JRWG01000002.1"/>
</dbReference>
<dbReference type="Proteomes" id="UP000070138">
    <property type="component" value="Unassembled WGS sequence"/>
</dbReference>
<feature type="signal peptide" evidence="4">
    <location>
        <begin position="1"/>
        <end position="21"/>
    </location>
</feature>
<dbReference type="InterPro" id="IPR011055">
    <property type="entry name" value="Dup_hybrid_motif"/>
</dbReference>
<keyword evidence="2" id="KW-0175">Coiled coil</keyword>
<evidence type="ECO:0000313" key="7">
    <source>
        <dbReference type="Proteomes" id="UP000070138"/>
    </source>
</evidence>
<dbReference type="SUPFAM" id="SSF51261">
    <property type="entry name" value="Duplicated hybrid motif"/>
    <property type="match status" value="1"/>
</dbReference>
<dbReference type="PANTHER" id="PTHR21666:SF289">
    <property type="entry name" value="L-ALA--D-GLU ENDOPEPTIDASE"/>
    <property type="match status" value="1"/>
</dbReference>
<evidence type="ECO:0000256" key="2">
    <source>
        <dbReference type="SAM" id="Coils"/>
    </source>
</evidence>
<reference evidence="7" key="1">
    <citation type="submission" date="2014-10" db="EMBL/GenBank/DDBJ databases">
        <title>Genome sequencing of Vitellibacter sp. D-24.</title>
        <authorList>
            <person name="Thevarajoo S."/>
            <person name="Selvaratnam C."/>
            <person name="Goh K.M."/>
            <person name="Chong C.S."/>
        </authorList>
    </citation>
    <scope>NUCLEOTIDE SEQUENCE [LARGE SCALE GENOMIC DNA]</scope>
    <source>
        <strain evidence="7">D-24</strain>
    </source>
</reference>
<name>A0A137RK15_9FLAO</name>
<feature type="region of interest" description="Disordered" evidence="3">
    <location>
        <begin position="256"/>
        <end position="276"/>
    </location>
</feature>
<evidence type="ECO:0000256" key="3">
    <source>
        <dbReference type="SAM" id="MobiDB-lite"/>
    </source>
</evidence>
<comment type="caution">
    <text evidence="6">The sequence shown here is derived from an EMBL/GenBank/DDBJ whole genome shotgun (WGS) entry which is preliminary data.</text>
</comment>
<dbReference type="STRING" id="1548749.LS48_03685"/>
<dbReference type="EMBL" id="JRWG01000002">
    <property type="protein sequence ID" value="KXO00517.1"/>
    <property type="molecule type" value="Genomic_DNA"/>
</dbReference>
<proteinExistence type="predicted"/>
<protein>
    <submittedName>
        <fullName evidence="6">Peptidase M23</fullName>
    </submittedName>
</protein>
<dbReference type="OrthoDB" id="9815884at2"/>
<dbReference type="Gene3D" id="2.70.70.10">
    <property type="entry name" value="Glucose Permease (Domain IIA)"/>
    <property type="match status" value="1"/>
</dbReference>
<feature type="coiled-coil region" evidence="2">
    <location>
        <begin position="19"/>
        <end position="116"/>
    </location>
</feature>
<dbReference type="AlphaFoldDB" id="A0A137RK15"/>
<reference evidence="6 7" key="2">
    <citation type="journal article" date="2016" name="Int. J. Syst. Evol. Microbiol.">
        <title>Vitellibacter aquimaris sp. nov., a marine bacterium isolated from seawater.</title>
        <authorList>
            <person name="Thevarajoo S."/>
            <person name="Selvaratnam C."/>
            <person name="Goh K.M."/>
            <person name="Hong K.W."/>
            <person name="Chan X.Y."/>
            <person name="Chan K.G."/>
            <person name="Chong C.S."/>
        </authorList>
    </citation>
    <scope>NUCLEOTIDE SEQUENCE [LARGE SCALE GENOMIC DNA]</scope>
    <source>
        <strain evidence="6 7">D-24</strain>
    </source>
</reference>
<dbReference type="GO" id="GO:0004222">
    <property type="term" value="F:metalloendopeptidase activity"/>
    <property type="evidence" value="ECO:0007669"/>
    <property type="project" value="TreeGrafter"/>
</dbReference>
<evidence type="ECO:0000256" key="1">
    <source>
        <dbReference type="ARBA" id="ARBA00022729"/>
    </source>
</evidence>